<dbReference type="Proteomes" id="UP001355207">
    <property type="component" value="Chromosome 2"/>
</dbReference>
<reference evidence="1 2" key="1">
    <citation type="submission" date="2024-01" db="EMBL/GenBank/DDBJ databases">
        <title>Comparative genomics of Cryptococcus and Kwoniella reveals pathogenesis evolution and contrasting modes of karyotype evolution via chromosome fusion or intercentromeric recombination.</title>
        <authorList>
            <person name="Coelho M.A."/>
            <person name="David-Palma M."/>
            <person name="Shea T."/>
            <person name="Bowers K."/>
            <person name="McGinley-Smith S."/>
            <person name="Mohammad A.W."/>
            <person name="Gnirke A."/>
            <person name="Yurkov A.M."/>
            <person name="Nowrousian M."/>
            <person name="Sun S."/>
            <person name="Cuomo C.A."/>
            <person name="Heitman J."/>
        </authorList>
    </citation>
    <scope>NUCLEOTIDE SEQUENCE [LARGE SCALE GENOMIC DNA]</scope>
    <source>
        <strain evidence="1 2">CBS 6074</strain>
    </source>
</reference>
<evidence type="ECO:0000313" key="2">
    <source>
        <dbReference type="Proteomes" id="UP001355207"/>
    </source>
</evidence>
<proteinExistence type="predicted"/>
<dbReference type="GeneID" id="91092377"/>
<accession>A0AAX4JP22</accession>
<dbReference type="AlphaFoldDB" id="A0AAX4JP22"/>
<dbReference type="EMBL" id="CP144099">
    <property type="protein sequence ID" value="WWC86826.1"/>
    <property type="molecule type" value="Genomic_DNA"/>
</dbReference>
<sequence>MSNLSQFYTRDGSFTLLNPSRSNPSQQDFFEAFTDYEPVERTTKYNTLTGFTTLSHHPYTRTWEENLYDGNLSPGNDEYDDDELPSMQRRRKLQICEPSNSTISDEDITRWRAEDWSEEESKKGFISDEAGFHEILTGGDGTVKTQTFTIESDSARKQIDKTDHIYNELTISSAHSKFKACQKTLINTKSGLRFDNSYQEQSAHSQIPSDSTKRWLLKKTSRIWVKGKEQD</sequence>
<dbReference type="RefSeq" id="XP_066073589.1">
    <property type="nucleotide sequence ID" value="XM_066217492.1"/>
</dbReference>
<protein>
    <submittedName>
        <fullName evidence="1">Uncharacterized protein</fullName>
    </submittedName>
</protein>
<gene>
    <name evidence="1" type="ORF">L201_001705</name>
</gene>
<keyword evidence="2" id="KW-1185">Reference proteome</keyword>
<organism evidence="1 2">
    <name type="scientific">Kwoniella dendrophila CBS 6074</name>
    <dbReference type="NCBI Taxonomy" id="1295534"/>
    <lineage>
        <taxon>Eukaryota</taxon>
        <taxon>Fungi</taxon>
        <taxon>Dikarya</taxon>
        <taxon>Basidiomycota</taxon>
        <taxon>Agaricomycotina</taxon>
        <taxon>Tremellomycetes</taxon>
        <taxon>Tremellales</taxon>
        <taxon>Cryptococcaceae</taxon>
        <taxon>Kwoniella</taxon>
    </lineage>
</organism>
<name>A0AAX4JP22_9TREE</name>
<evidence type="ECO:0000313" key="1">
    <source>
        <dbReference type="EMBL" id="WWC86826.1"/>
    </source>
</evidence>